<comment type="caution">
    <text evidence="1">The sequence shown here is derived from an EMBL/GenBank/DDBJ whole genome shotgun (WGS) entry which is preliminary data.</text>
</comment>
<protein>
    <recommendedName>
        <fullName evidence="2">Sulfatase</fullName>
    </recommendedName>
</protein>
<accession>A0A3F3J9U0</accession>
<proteinExistence type="predicted"/>
<gene>
    <name evidence="1" type="ORF">A7S51_04680</name>
</gene>
<organism evidence="1">
    <name type="scientific">Salmonella enterica</name>
    <name type="common">Salmonella choleraesuis</name>
    <dbReference type="NCBI Taxonomy" id="28901"/>
    <lineage>
        <taxon>Bacteria</taxon>
        <taxon>Pseudomonadati</taxon>
        <taxon>Pseudomonadota</taxon>
        <taxon>Gammaproteobacteria</taxon>
        <taxon>Enterobacterales</taxon>
        <taxon>Enterobacteriaceae</taxon>
        <taxon>Salmonella</taxon>
    </lineage>
</organism>
<evidence type="ECO:0008006" key="2">
    <source>
        <dbReference type="Google" id="ProtNLM"/>
    </source>
</evidence>
<sequence>MMSGKSCQVMVKPTIIDPQAGSEAMGLLILQEIAPTEKTVLFEATMTSGYYKNAATNGEDYRYDITRFRVYKMDLYA</sequence>
<dbReference type="EMBL" id="MLTE01000002">
    <property type="protein sequence ID" value="OHJ55725.1"/>
    <property type="molecule type" value="Genomic_DNA"/>
</dbReference>
<evidence type="ECO:0000313" key="1">
    <source>
        <dbReference type="EMBL" id="OHJ55725.1"/>
    </source>
</evidence>
<dbReference type="Proteomes" id="UP000866740">
    <property type="component" value="Unassembled WGS sequence"/>
</dbReference>
<dbReference type="AlphaFoldDB" id="A0A3F3J9U0"/>
<name>A0A3F3J9U0_SALER</name>
<reference evidence="1" key="1">
    <citation type="submission" date="2016-09" db="EMBL/GenBank/DDBJ databases">
        <title>Whole genome sequencing of Salmonella enterica.</title>
        <authorList>
            <person name="Bell R."/>
        </authorList>
    </citation>
    <scope>NUCLEOTIDE SEQUENCE [LARGE SCALE GENOMIC DNA]</scope>
    <source>
        <strain evidence="1">CFSAN044929</strain>
    </source>
</reference>